<evidence type="ECO:0000313" key="3">
    <source>
        <dbReference type="EMBL" id="KYQ47825.1"/>
    </source>
</evidence>
<dbReference type="Proteomes" id="UP000075809">
    <property type="component" value="Unassembled WGS sequence"/>
</dbReference>
<accession>A0A151WJF3</accession>
<feature type="coiled-coil region" evidence="1">
    <location>
        <begin position="91"/>
        <end position="125"/>
    </location>
</feature>
<dbReference type="EMBL" id="KQ983051">
    <property type="protein sequence ID" value="KYQ47825.1"/>
    <property type="molecule type" value="Genomic_DNA"/>
</dbReference>
<dbReference type="STRING" id="64791.A0A151WJF3"/>
<evidence type="ECO:0000256" key="1">
    <source>
        <dbReference type="SAM" id="Coils"/>
    </source>
</evidence>
<dbReference type="InterPro" id="IPR003034">
    <property type="entry name" value="SAP_dom"/>
</dbReference>
<evidence type="ECO:0000313" key="4">
    <source>
        <dbReference type="Proteomes" id="UP000075809"/>
    </source>
</evidence>
<dbReference type="InterPro" id="IPR036361">
    <property type="entry name" value="SAP_dom_sf"/>
</dbReference>
<keyword evidence="1" id="KW-0175">Coiled coil</keyword>
<protein>
    <recommendedName>
        <fullName evidence="2">SAP domain-containing protein</fullName>
    </recommendedName>
</protein>
<keyword evidence="4" id="KW-1185">Reference proteome</keyword>
<dbReference type="PROSITE" id="PS50800">
    <property type="entry name" value="SAP"/>
    <property type="match status" value="1"/>
</dbReference>
<dbReference type="SMART" id="SM00513">
    <property type="entry name" value="SAP"/>
    <property type="match status" value="1"/>
</dbReference>
<dbReference type="SUPFAM" id="SSF68906">
    <property type="entry name" value="SAP domain"/>
    <property type="match status" value="1"/>
</dbReference>
<gene>
    <name evidence="3" type="ORF">ALC60_13141</name>
</gene>
<organism evidence="3 4">
    <name type="scientific">Mycetomoellerius zeteki</name>
    <dbReference type="NCBI Taxonomy" id="64791"/>
    <lineage>
        <taxon>Eukaryota</taxon>
        <taxon>Metazoa</taxon>
        <taxon>Ecdysozoa</taxon>
        <taxon>Arthropoda</taxon>
        <taxon>Hexapoda</taxon>
        <taxon>Insecta</taxon>
        <taxon>Pterygota</taxon>
        <taxon>Neoptera</taxon>
        <taxon>Endopterygota</taxon>
        <taxon>Hymenoptera</taxon>
        <taxon>Apocrita</taxon>
        <taxon>Aculeata</taxon>
        <taxon>Formicoidea</taxon>
        <taxon>Formicidae</taxon>
        <taxon>Myrmicinae</taxon>
        <taxon>Mycetomoellerius</taxon>
    </lineage>
</organism>
<proteinExistence type="predicted"/>
<sequence length="186" mass="21128">MASLLTVAELKEKLKDAGLPTYGLKSEMISRLLNAGVPLEELKIMSAQEVTPEQQLDEGPQQATSIINTTIDPSTFRQRQGPSRVASNPTTTLAEQKVDLLRRERDVAQREAELLRRELEMLRVTPRPEASTPLRAKIRKWQELKDLIGEFNGTNWDFDRWEKQVQTLLSTYDLSNHEAKALVCSN</sequence>
<dbReference type="Pfam" id="PF02037">
    <property type="entry name" value="SAP"/>
    <property type="match status" value="1"/>
</dbReference>
<evidence type="ECO:0000259" key="2">
    <source>
        <dbReference type="PROSITE" id="PS50800"/>
    </source>
</evidence>
<dbReference type="Gene3D" id="1.10.720.30">
    <property type="entry name" value="SAP domain"/>
    <property type="match status" value="1"/>
</dbReference>
<reference evidence="3 4" key="1">
    <citation type="submission" date="2015-09" db="EMBL/GenBank/DDBJ databases">
        <title>Trachymyrmex zeteki WGS genome.</title>
        <authorList>
            <person name="Nygaard S."/>
            <person name="Hu H."/>
            <person name="Boomsma J."/>
            <person name="Zhang G."/>
        </authorList>
    </citation>
    <scope>NUCLEOTIDE SEQUENCE [LARGE SCALE GENOMIC DNA]</scope>
    <source>
        <strain evidence="3">Tzet28-1</strain>
        <tissue evidence="3">Whole body</tissue>
    </source>
</reference>
<dbReference type="AlphaFoldDB" id="A0A151WJF3"/>
<feature type="domain" description="SAP" evidence="2">
    <location>
        <begin position="2"/>
        <end position="36"/>
    </location>
</feature>
<name>A0A151WJF3_9HYME</name>